<dbReference type="Pfam" id="PF00644">
    <property type="entry name" value="PARP"/>
    <property type="match status" value="1"/>
</dbReference>
<dbReference type="Gene3D" id="3.90.228.10">
    <property type="match status" value="1"/>
</dbReference>
<dbReference type="SUPFAM" id="SSF56399">
    <property type="entry name" value="ADP-ribosylation"/>
    <property type="match status" value="1"/>
</dbReference>
<evidence type="ECO:0000259" key="1">
    <source>
        <dbReference type="Pfam" id="PF00644"/>
    </source>
</evidence>
<evidence type="ECO:0000313" key="3">
    <source>
        <dbReference type="Proteomes" id="UP000027265"/>
    </source>
</evidence>
<dbReference type="GO" id="GO:0003950">
    <property type="term" value="F:NAD+ poly-ADP-ribosyltransferase activity"/>
    <property type="evidence" value="ECO:0007669"/>
    <property type="project" value="InterPro"/>
</dbReference>
<dbReference type="AlphaFoldDB" id="A0A067PDB5"/>
<gene>
    <name evidence="2" type="ORF">JAAARDRAFT_476260</name>
</gene>
<dbReference type="HOGENOM" id="CLU_039434_1_1_1"/>
<keyword evidence="3" id="KW-1185">Reference proteome</keyword>
<feature type="domain" description="PARP catalytic" evidence="1">
    <location>
        <begin position="35"/>
        <end position="194"/>
    </location>
</feature>
<accession>A0A067PDB5</accession>
<dbReference type="PANTHER" id="PTHR31681">
    <property type="entry name" value="C2H2-LIKE ZINC FINGER PROTEIN"/>
    <property type="match status" value="1"/>
</dbReference>
<proteinExistence type="predicted"/>
<dbReference type="PANTHER" id="PTHR31681:SF3">
    <property type="entry name" value="OS04G0690100 PROTEIN"/>
    <property type="match status" value="1"/>
</dbReference>
<organism evidence="2 3">
    <name type="scientific">Jaapia argillacea MUCL 33604</name>
    <dbReference type="NCBI Taxonomy" id="933084"/>
    <lineage>
        <taxon>Eukaryota</taxon>
        <taxon>Fungi</taxon>
        <taxon>Dikarya</taxon>
        <taxon>Basidiomycota</taxon>
        <taxon>Agaricomycotina</taxon>
        <taxon>Agaricomycetes</taxon>
        <taxon>Agaricomycetidae</taxon>
        <taxon>Jaapiales</taxon>
        <taxon>Jaapiaceae</taxon>
        <taxon>Jaapia</taxon>
    </lineage>
</organism>
<dbReference type="InParanoid" id="A0A067PDB5"/>
<protein>
    <recommendedName>
        <fullName evidence="1">PARP catalytic domain-containing protein</fullName>
    </recommendedName>
</protein>
<reference evidence="3" key="1">
    <citation type="journal article" date="2014" name="Proc. Natl. Acad. Sci. U.S.A.">
        <title>Extensive sampling of basidiomycete genomes demonstrates inadequacy of the white-rot/brown-rot paradigm for wood decay fungi.</title>
        <authorList>
            <person name="Riley R."/>
            <person name="Salamov A.A."/>
            <person name="Brown D.W."/>
            <person name="Nagy L.G."/>
            <person name="Floudas D."/>
            <person name="Held B.W."/>
            <person name="Levasseur A."/>
            <person name="Lombard V."/>
            <person name="Morin E."/>
            <person name="Otillar R."/>
            <person name="Lindquist E.A."/>
            <person name="Sun H."/>
            <person name="LaButti K.M."/>
            <person name="Schmutz J."/>
            <person name="Jabbour D."/>
            <person name="Luo H."/>
            <person name="Baker S.E."/>
            <person name="Pisabarro A.G."/>
            <person name="Walton J.D."/>
            <person name="Blanchette R.A."/>
            <person name="Henrissat B."/>
            <person name="Martin F."/>
            <person name="Cullen D."/>
            <person name="Hibbett D.S."/>
            <person name="Grigoriev I.V."/>
        </authorList>
    </citation>
    <scope>NUCLEOTIDE SEQUENCE [LARGE SCALE GENOMIC DNA]</scope>
    <source>
        <strain evidence="3">MUCL 33604</strain>
    </source>
</reference>
<dbReference type="EMBL" id="KL197738">
    <property type="protein sequence ID" value="KDQ52779.1"/>
    <property type="molecule type" value="Genomic_DNA"/>
</dbReference>
<evidence type="ECO:0000313" key="2">
    <source>
        <dbReference type="EMBL" id="KDQ52779.1"/>
    </source>
</evidence>
<name>A0A067PDB5_9AGAM</name>
<sequence length="229" mass="26055">MAPSSRDRLVPLNSWHDKLLSMKLKRDFQNGWLHPNKRKYEVVRIFRIQLPDEQLEPYVRYRSSVERSIRTKFLNSKGVGNETMLFHGTTRVCRVGESDNDVRLCRSMACALCRVIEGSFSVSKCGTRNSFKRFGNGIYTTSCSSKADDYVKNTSGDASCRILLLNRVVCGRAYRTFDTAMALKQPPGGHHSVRLFSTLQSYVNVLLGDWRTFKGPQSIELRGDGCVQE</sequence>
<dbReference type="OrthoDB" id="9514740at2759"/>
<dbReference type="InterPro" id="IPR012317">
    <property type="entry name" value="Poly(ADP-ribose)pol_cat_dom"/>
</dbReference>
<dbReference type="Proteomes" id="UP000027265">
    <property type="component" value="Unassembled WGS sequence"/>
</dbReference>